<proteinExistence type="predicted"/>
<reference evidence="1 2" key="1">
    <citation type="journal article" date="2019" name="Sci. Rep.">
        <title>Nanopore sequencing improves the draft genome of the human pathogenic amoeba Naegleria fowleri.</title>
        <authorList>
            <person name="Liechti N."/>
            <person name="Schurch N."/>
            <person name="Bruggmann R."/>
            <person name="Wittwer M."/>
        </authorList>
    </citation>
    <scope>NUCLEOTIDE SEQUENCE [LARGE SCALE GENOMIC DNA]</scope>
    <source>
        <strain evidence="1 2">ATCC 30894</strain>
    </source>
</reference>
<comment type="caution">
    <text evidence="1">The sequence shown here is derived from an EMBL/GenBank/DDBJ whole genome shotgun (WGS) entry which is preliminary data.</text>
</comment>
<dbReference type="GO" id="GO:0006888">
    <property type="term" value="P:endoplasmic reticulum to Golgi vesicle-mediated transport"/>
    <property type="evidence" value="ECO:0007669"/>
    <property type="project" value="InterPro"/>
</dbReference>
<dbReference type="GO" id="GO:0005737">
    <property type="term" value="C:cytoplasm"/>
    <property type="evidence" value="ECO:0007669"/>
    <property type="project" value="GOC"/>
</dbReference>
<organism evidence="1 2">
    <name type="scientific">Naegleria fowleri</name>
    <name type="common">Brain eating amoeba</name>
    <dbReference type="NCBI Taxonomy" id="5763"/>
    <lineage>
        <taxon>Eukaryota</taxon>
        <taxon>Discoba</taxon>
        <taxon>Heterolobosea</taxon>
        <taxon>Tetramitia</taxon>
        <taxon>Eutetramitia</taxon>
        <taxon>Vahlkampfiidae</taxon>
        <taxon>Naegleria</taxon>
    </lineage>
</organism>
<protein>
    <recommendedName>
        <fullName evidence="3">Trafficking protein particle complex subunit</fullName>
    </recommendedName>
</protein>
<evidence type="ECO:0008006" key="3">
    <source>
        <dbReference type="Google" id="ProtNLM"/>
    </source>
</evidence>
<evidence type="ECO:0000313" key="2">
    <source>
        <dbReference type="Proteomes" id="UP000444721"/>
    </source>
</evidence>
<dbReference type="VEuPathDB" id="AmoebaDB:NfTy_000890"/>
<keyword evidence="2" id="KW-1185">Reference proteome</keyword>
<dbReference type="Gene3D" id="3.30.450.70">
    <property type="match status" value="1"/>
</dbReference>
<dbReference type="PANTHER" id="PTHR12403">
    <property type="entry name" value="TRAFFICKING PROTEIN PARTICLE COMPLEX SUBUNIT 2"/>
    <property type="match status" value="1"/>
</dbReference>
<accession>A0A6A5CD72</accession>
<evidence type="ECO:0000313" key="1">
    <source>
        <dbReference type="EMBL" id="KAF0984504.1"/>
    </source>
</evidence>
<dbReference type="Proteomes" id="UP000444721">
    <property type="component" value="Unassembled WGS sequence"/>
</dbReference>
<dbReference type="OrthoDB" id="10252102at2759"/>
<dbReference type="OMA" id="RYMNQFI"/>
<name>A0A6A5CD72_NAEFO</name>
<dbReference type="VEuPathDB" id="AmoebaDB:NF0005600"/>
<dbReference type="SUPFAM" id="SSF64356">
    <property type="entry name" value="SNARE-like"/>
    <property type="match status" value="1"/>
</dbReference>
<dbReference type="Pfam" id="PF04628">
    <property type="entry name" value="Sedlin_N"/>
    <property type="match status" value="1"/>
</dbReference>
<sequence>MPINAYFVIVAKDCPIYELEISTSKRTDQSQLKQFVLHASLDVVEELQWTTNNLYLKSIDKFNEFNIYGFVTAGNVRFLLLFENDKKNDDTIKNFFSDVFELYIKIQMNPFYELYSPITSQDFDNRVKQLANKYIT</sequence>
<dbReference type="InterPro" id="IPR011012">
    <property type="entry name" value="Longin-like_dom_sf"/>
</dbReference>
<dbReference type="VEuPathDB" id="AmoebaDB:FDP41_000403"/>
<dbReference type="GeneID" id="68107621"/>
<dbReference type="AlphaFoldDB" id="A0A6A5CD72"/>
<dbReference type="EMBL" id="VFQX01000002">
    <property type="protein sequence ID" value="KAF0984504.1"/>
    <property type="molecule type" value="Genomic_DNA"/>
</dbReference>
<dbReference type="InterPro" id="IPR006722">
    <property type="entry name" value="Sedlin"/>
</dbReference>
<gene>
    <name evidence="1" type="ORF">FDP41_000403</name>
</gene>
<dbReference type="RefSeq" id="XP_044569217.1">
    <property type="nucleotide sequence ID" value="XM_044707400.1"/>
</dbReference>
<dbReference type="CDD" id="cd14825">
    <property type="entry name" value="TRAPPC2_sedlin"/>
    <property type="match status" value="1"/>
</dbReference>